<sequence length="117" mass="13320">MRKILSLKPKQFDLLITSLILVIMALISVLLNLKPLIAFGLYLFIPSIFLWLREKKNSPKIFLGVIFLGVIIGFIFDFIVTFNKGWIVTRLLFPYKFFGVLPLLAKGVYGQGIEVVS</sequence>
<feature type="transmembrane region" description="Helical" evidence="1">
    <location>
        <begin position="61"/>
        <end position="82"/>
    </location>
</feature>
<accession>A0A2M6XT15</accession>
<reference evidence="3" key="1">
    <citation type="submission" date="2017-09" db="EMBL/GenBank/DDBJ databases">
        <title>Depth-based differentiation of microbial function through sediment-hosted aquifers and enrichment of novel symbionts in the deep terrestrial subsurface.</title>
        <authorList>
            <person name="Probst A.J."/>
            <person name="Ladd B."/>
            <person name="Jarett J.K."/>
            <person name="Geller-Mcgrath D.E."/>
            <person name="Sieber C.M.K."/>
            <person name="Emerson J.B."/>
            <person name="Anantharaman K."/>
            <person name="Thomas B.C."/>
            <person name="Malmstrom R."/>
            <person name="Stieglmeier M."/>
            <person name="Klingl A."/>
            <person name="Woyke T."/>
            <person name="Ryan C.M."/>
            <person name="Banfield J.F."/>
        </authorList>
    </citation>
    <scope>NUCLEOTIDE SEQUENCE [LARGE SCALE GENOMIC DNA]</scope>
</reference>
<organism evidence="2 3">
    <name type="scientific">Candidatus Kuenenbacteria bacterium CG08_land_8_20_14_0_20_37_23</name>
    <dbReference type="NCBI Taxonomy" id="1974617"/>
    <lineage>
        <taxon>Bacteria</taxon>
        <taxon>Candidatus Kueneniibacteriota</taxon>
    </lineage>
</organism>
<name>A0A2M6XT15_9BACT</name>
<feature type="transmembrane region" description="Helical" evidence="1">
    <location>
        <begin position="36"/>
        <end position="52"/>
    </location>
</feature>
<gene>
    <name evidence="2" type="ORF">COT27_01395</name>
</gene>
<keyword evidence="1" id="KW-0812">Transmembrane</keyword>
<evidence type="ECO:0000313" key="2">
    <source>
        <dbReference type="EMBL" id="PIU10778.1"/>
    </source>
</evidence>
<protein>
    <submittedName>
        <fullName evidence="2">Uncharacterized protein</fullName>
    </submittedName>
</protein>
<dbReference type="AlphaFoldDB" id="A0A2M6XT15"/>
<evidence type="ECO:0000256" key="1">
    <source>
        <dbReference type="SAM" id="Phobius"/>
    </source>
</evidence>
<comment type="caution">
    <text evidence="2">The sequence shown here is derived from an EMBL/GenBank/DDBJ whole genome shotgun (WGS) entry which is preliminary data.</text>
</comment>
<feature type="transmembrane region" description="Helical" evidence="1">
    <location>
        <begin position="12"/>
        <end position="30"/>
    </location>
</feature>
<keyword evidence="1" id="KW-0472">Membrane</keyword>
<dbReference type="EMBL" id="PEXX01000025">
    <property type="protein sequence ID" value="PIU10778.1"/>
    <property type="molecule type" value="Genomic_DNA"/>
</dbReference>
<evidence type="ECO:0000313" key="3">
    <source>
        <dbReference type="Proteomes" id="UP000230586"/>
    </source>
</evidence>
<dbReference type="Proteomes" id="UP000230586">
    <property type="component" value="Unassembled WGS sequence"/>
</dbReference>
<keyword evidence="1" id="KW-1133">Transmembrane helix</keyword>
<proteinExistence type="predicted"/>